<gene>
    <name evidence="3" type="ORF">FHU33_0359</name>
</gene>
<keyword evidence="2" id="KW-1133">Transmembrane helix</keyword>
<protein>
    <submittedName>
        <fullName evidence="3">Uncharacterized protein</fullName>
    </submittedName>
</protein>
<evidence type="ECO:0000256" key="2">
    <source>
        <dbReference type="SAM" id="Phobius"/>
    </source>
</evidence>
<evidence type="ECO:0000313" key="3">
    <source>
        <dbReference type="EMBL" id="TQN41007.1"/>
    </source>
</evidence>
<dbReference type="Gene3D" id="3.40.630.10">
    <property type="entry name" value="Zn peptidases"/>
    <property type="match status" value="1"/>
</dbReference>
<dbReference type="RefSeq" id="WP_246063209.1">
    <property type="nucleotide sequence ID" value="NZ_VFQE01000001.1"/>
</dbReference>
<feature type="region of interest" description="Disordered" evidence="1">
    <location>
        <begin position="55"/>
        <end position="74"/>
    </location>
</feature>
<dbReference type="SUPFAM" id="SSF53187">
    <property type="entry name" value="Zn-dependent exopeptidases"/>
    <property type="match status" value="1"/>
</dbReference>
<accession>A0A543PA96</accession>
<evidence type="ECO:0000256" key="1">
    <source>
        <dbReference type="SAM" id="MobiDB-lite"/>
    </source>
</evidence>
<dbReference type="EMBL" id="VFQE01000001">
    <property type="protein sequence ID" value="TQN41007.1"/>
    <property type="molecule type" value="Genomic_DNA"/>
</dbReference>
<feature type="transmembrane region" description="Helical" evidence="2">
    <location>
        <begin position="178"/>
        <end position="198"/>
    </location>
</feature>
<name>A0A543PA96_9ACTN</name>
<dbReference type="Proteomes" id="UP000319865">
    <property type="component" value="Unassembled WGS sequence"/>
</dbReference>
<keyword evidence="2" id="KW-0812">Transmembrane</keyword>
<keyword evidence="2" id="KW-0472">Membrane</keyword>
<keyword evidence="4" id="KW-1185">Reference proteome</keyword>
<organism evidence="3 4">
    <name type="scientific">Blastococcus colisei</name>
    <dbReference type="NCBI Taxonomy" id="1564162"/>
    <lineage>
        <taxon>Bacteria</taxon>
        <taxon>Bacillati</taxon>
        <taxon>Actinomycetota</taxon>
        <taxon>Actinomycetes</taxon>
        <taxon>Geodermatophilales</taxon>
        <taxon>Geodermatophilaceae</taxon>
        <taxon>Blastococcus</taxon>
    </lineage>
</organism>
<dbReference type="AlphaFoldDB" id="A0A543PA96"/>
<proteinExistence type="predicted"/>
<comment type="caution">
    <text evidence="3">The sequence shown here is derived from an EMBL/GenBank/DDBJ whole genome shotgun (WGS) entry which is preliminary data.</text>
</comment>
<reference evidence="3 4" key="1">
    <citation type="submission" date="2019-06" db="EMBL/GenBank/DDBJ databases">
        <title>Sequencing the genomes of 1000 actinobacteria strains.</title>
        <authorList>
            <person name="Klenk H.-P."/>
        </authorList>
    </citation>
    <scope>NUCLEOTIDE SEQUENCE [LARGE SCALE GENOMIC DNA]</scope>
    <source>
        <strain evidence="3 4">DSM 46837</strain>
    </source>
</reference>
<feature type="transmembrane region" description="Helical" evidence="2">
    <location>
        <begin position="152"/>
        <end position="172"/>
    </location>
</feature>
<evidence type="ECO:0000313" key="4">
    <source>
        <dbReference type="Proteomes" id="UP000319865"/>
    </source>
</evidence>
<sequence length="236" mass="24539">MREVCRRELAPLTDEIDVDASGNLVGLLRGSDESAPAIRVMAHMDELSMTDRRVPAGASGRSPNMAKKTPIGTFGKGKRGISTAGWMLRGAAAGAAGSTALNAVTYLDMAVRGRGSSSTPEKTVEKLADTAHVSIPGDDETRKNRKQGLGPLMGLVAGVGVGVVVGLVRTAGFRSQPLVGTLLTTAGVLVAANGPMTVMGVTDPRTWSATDWISDLVPHLAYGVVVKTTMDAFDRP</sequence>